<dbReference type="CDD" id="cd13578">
    <property type="entry name" value="PBP2_Bug27"/>
    <property type="match status" value="1"/>
</dbReference>
<organism evidence="3 4">
    <name type="scientific">Bordetella genomosp. 8</name>
    <dbReference type="NCBI Taxonomy" id="1416806"/>
    <lineage>
        <taxon>Bacteria</taxon>
        <taxon>Pseudomonadati</taxon>
        <taxon>Pseudomonadota</taxon>
        <taxon>Betaproteobacteria</taxon>
        <taxon>Burkholderiales</taxon>
        <taxon>Alcaligenaceae</taxon>
        <taxon>Bordetella</taxon>
    </lineage>
</organism>
<dbReference type="KEGG" id="bgv:CAL12_06175"/>
<dbReference type="OrthoDB" id="8443386at2"/>
<dbReference type="AlphaFoldDB" id="A0A1W6YIS4"/>
<evidence type="ECO:0000313" key="4">
    <source>
        <dbReference type="Proteomes" id="UP000194151"/>
    </source>
</evidence>
<accession>A0A1W6YIS4</accession>
<dbReference type="PANTHER" id="PTHR42928">
    <property type="entry name" value="TRICARBOXYLATE-BINDING PROTEIN"/>
    <property type="match status" value="1"/>
</dbReference>
<dbReference type="PANTHER" id="PTHR42928:SF5">
    <property type="entry name" value="BLR1237 PROTEIN"/>
    <property type="match status" value="1"/>
</dbReference>
<dbReference type="STRING" id="1416806.CAL12_06175"/>
<protein>
    <recommendedName>
        <fullName evidence="5">ABC transporter substrate-binding protein</fullName>
    </recommendedName>
</protein>
<feature type="signal peptide" evidence="2">
    <location>
        <begin position="1"/>
        <end position="21"/>
    </location>
</feature>
<dbReference type="Proteomes" id="UP000194151">
    <property type="component" value="Chromosome"/>
</dbReference>
<dbReference type="InterPro" id="IPR005064">
    <property type="entry name" value="BUG"/>
</dbReference>
<dbReference type="InterPro" id="IPR042100">
    <property type="entry name" value="Bug_dom1"/>
</dbReference>
<evidence type="ECO:0000256" key="2">
    <source>
        <dbReference type="SAM" id="SignalP"/>
    </source>
</evidence>
<dbReference type="EMBL" id="CP021108">
    <property type="protein sequence ID" value="ARP80463.1"/>
    <property type="molecule type" value="Genomic_DNA"/>
</dbReference>
<sequence length="320" mass="32912">MIKLKRALAGAAAALAFSAAAQPFPARPVSIVVPFAAGGNNDVSGRIIAQEMARNLGQAVVVDNKTGAGGAIGATFVAKAKPDGYTLGFLSSGPLAGNASLYKSLPYDAAKDFVPIARTTTSPSVLVVNTSVPANTLDEFIAYVKAHPGKVNYGTSGTGSSPHLAGVLFQKMAAVEMTAVPYRGGSQVNSDLLAGQIQASFSPILEVMPLIQAGKLKAIAVTSAQRSPLLPQVPAIAERLHGYELITWNGLVAPAGTPPDVVERLNAEVVKAVNAPEVKAQLLQLGLEAAPTSSSDFGAYISQETATFARLVKLAGIEPQ</sequence>
<dbReference type="PIRSF" id="PIRSF017082">
    <property type="entry name" value="YflP"/>
    <property type="match status" value="1"/>
</dbReference>
<proteinExistence type="inferred from homology"/>
<gene>
    <name evidence="3" type="ORF">CAL12_06175</name>
</gene>
<dbReference type="Pfam" id="PF03401">
    <property type="entry name" value="TctC"/>
    <property type="match status" value="1"/>
</dbReference>
<dbReference type="RefSeq" id="WP_086063692.1">
    <property type="nucleotide sequence ID" value="NZ_CP021108.1"/>
</dbReference>
<dbReference type="Gene3D" id="3.40.190.10">
    <property type="entry name" value="Periplasmic binding protein-like II"/>
    <property type="match status" value="1"/>
</dbReference>
<evidence type="ECO:0000256" key="1">
    <source>
        <dbReference type="ARBA" id="ARBA00006987"/>
    </source>
</evidence>
<keyword evidence="4" id="KW-1185">Reference proteome</keyword>
<dbReference type="SUPFAM" id="SSF53850">
    <property type="entry name" value="Periplasmic binding protein-like II"/>
    <property type="match status" value="1"/>
</dbReference>
<dbReference type="Gene3D" id="3.40.190.150">
    <property type="entry name" value="Bordetella uptake gene, domain 1"/>
    <property type="match status" value="1"/>
</dbReference>
<evidence type="ECO:0000313" key="3">
    <source>
        <dbReference type="EMBL" id="ARP80463.1"/>
    </source>
</evidence>
<keyword evidence="2" id="KW-0732">Signal</keyword>
<name>A0A1W6YIS4_9BORD</name>
<evidence type="ECO:0008006" key="5">
    <source>
        <dbReference type="Google" id="ProtNLM"/>
    </source>
</evidence>
<feature type="chain" id="PRO_5013184795" description="ABC transporter substrate-binding protein" evidence="2">
    <location>
        <begin position="22"/>
        <end position="320"/>
    </location>
</feature>
<comment type="similarity">
    <text evidence="1">Belongs to the UPF0065 (bug) family.</text>
</comment>
<reference evidence="3 4" key="1">
    <citation type="submission" date="2017-05" db="EMBL/GenBank/DDBJ databases">
        <title>Complete and WGS of Bordetella genogroups.</title>
        <authorList>
            <person name="Spilker T."/>
            <person name="LiPuma J."/>
        </authorList>
    </citation>
    <scope>NUCLEOTIDE SEQUENCE [LARGE SCALE GENOMIC DNA]</scope>
    <source>
        <strain evidence="3 4">AU19157</strain>
    </source>
</reference>